<evidence type="ECO:0000313" key="15">
    <source>
        <dbReference type="Proteomes" id="UP000566819"/>
    </source>
</evidence>
<evidence type="ECO:0000256" key="12">
    <source>
        <dbReference type="RuleBase" id="RU362088"/>
    </source>
</evidence>
<dbReference type="InterPro" id="IPR008509">
    <property type="entry name" value="MOT2/MFSD5"/>
</dbReference>
<feature type="transmembrane region" description="Helical" evidence="12">
    <location>
        <begin position="183"/>
        <end position="203"/>
    </location>
</feature>
<dbReference type="AlphaFoldDB" id="A0A8H4VWJ9"/>
<keyword evidence="15" id="KW-1185">Reference proteome</keyword>
<comment type="similarity">
    <text evidence="12">Belongs to the ZIP transporter (TC 2.A.5) family.</text>
</comment>
<dbReference type="Gene3D" id="1.20.1250.20">
    <property type="entry name" value="MFS general substrate transporter like domains"/>
    <property type="match status" value="1"/>
</dbReference>
<feature type="transmembrane region" description="Helical" evidence="12">
    <location>
        <begin position="352"/>
        <end position="369"/>
    </location>
</feature>
<feature type="transmembrane region" description="Helical" evidence="12">
    <location>
        <begin position="6"/>
        <end position="23"/>
    </location>
</feature>
<gene>
    <name evidence="14" type="ORF">G7Y89_g12879</name>
</gene>
<evidence type="ECO:0000256" key="5">
    <source>
        <dbReference type="ARBA" id="ARBA00022475"/>
    </source>
</evidence>
<dbReference type="InterPro" id="IPR003689">
    <property type="entry name" value="ZIP"/>
</dbReference>
<dbReference type="OrthoDB" id="448280at2759"/>
<dbReference type="Pfam" id="PF05631">
    <property type="entry name" value="MFS_5"/>
    <property type="match status" value="1"/>
</dbReference>
<evidence type="ECO:0000256" key="10">
    <source>
        <dbReference type="ARBA" id="ARBA00030646"/>
    </source>
</evidence>
<comment type="caution">
    <text evidence="14">The sequence shown here is derived from an EMBL/GenBank/DDBJ whole genome shotgun (WGS) entry which is preliminary data.</text>
</comment>
<keyword evidence="6 12" id="KW-0812">Transmembrane</keyword>
<feature type="transmembrane region" description="Helical" evidence="12">
    <location>
        <begin position="534"/>
        <end position="555"/>
    </location>
</feature>
<protein>
    <recommendedName>
        <fullName evidence="3">Molybdate-anion transporter</fullName>
    </recommendedName>
    <alternativeName>
        <fullName evidence="10">Major facilitator superfamily domain-containing protein 5</fullName>
    </alternativeName>
    <alternativeName>
        <fullName evidence="11">Molybdate transporter 2 homolog</fullName>
    </alternativeName>
</protein>
<comment type="caution">
    <text evidence="12">Lacks conserved residue(s) required for the propagation of feature annotation.</text>
</comment>
<evidence type="ECO:0000256" key="6">
    <source>
        <dbReference type="ARBA" id="ARBA00022692"/>
    </source>
</evidence>
<evidence type="ECO:0000256" key="4">
    <source>
        <dbReference type="ARBA" id="ARBA00022448"/>
    </source>
</evidence>
<feature type="transmembrane region" description="Helical" evidence="12">
    <location>
        <begin position="120"/>
        <end position="138"/>
    </location>
</feature>
<accession>A0A8H4VWJ9</accession>
<dbReference type="PANTHER" id="PTHR23516:SF1">
    <property type="entry name" value="MOLYBDATE-ANION TRANSPORTER"/>
    <property type="match status" value="1"/>
</dbReference>
<dbReference type="NCBIfam" id="TIGR00820">
    <property type="entry name" value="zip"/>
    <property type="match status" value="1"/>
</dbReference>
<name>A0A8H4VWJ9_9HELO</name>
<feature type="transmembrane region" description="Helical" evidence="12">
    <location>
        <begin position="375"/>
        <end position="397"/>
    </location>
</feature>
<evidence type="ECO:0000256" key="1">
    <source>
        <dbReference type="ARBA" id="ARBA00003019"/>
    </source>
</evidence>
<keyword evidence="4 12" id="KW-0813">Transport</keyword>
<comment type="function">
    <text evidence="1">Mediates high-affinity intracellular uptake of the rare oligo-element molybdenum.</text>
</comment>
<dbReference type="PANTHER" id="PTHR23516">
    <property type="entry name" value="SAM (S-ADENOSYL METHIONINE) TRANSPORTER"/>
    <property type="match status" value="1"/>
</dbReference>
<feature type="transmembrane region" description="Helical" evidence="12">
    <location>
        <begin position="503"/>
        <end position="522"/>
    </location>
</feature>
<feature type="transmembrane region" description="Helical" evidence="12">
    <location>
        <begin position="839"/>
        <end position="857"/>
    </location>
</feature>
<dbReference type="GO" id="GO:0005886">
    <property type="term" value="C:plasma membrane"/>
    <property type="evidence" value="ECO:0007669"/>
    <property type="project" value="UniProtKB-SubCell"/>
</dbReference>
<evidence type="ECO:0000256" key="3">
    <source>
        <dbReference type="ARBA" id="ARBA00021242"/>
    </source>
</evidence>
<feature type="transmembrane region" description="Helical" evidence="12">
    <location>
        <begin position="61"/>
        <end position="80"/>
    </location>
</feature>
<feature type="transmembrane region" description="Helical" evidence="12">
    <location>
        <begin position="92"/>
        <end position="113"/>
    </location>
</feature>
<feature type="region of interest" description="Disordered" evidence="13">
    <location>
        <begin position="620"/>
        <end position="645"/>
    </location>
</feature>
<dbReference type="GO" id="GO:0005385">
    <property type="term" value="F:zinc ion transmembrane transporter activity"/>
    <property type="evidence" value="ECO:0007669"/>
    <property type="project" value="InterPro"/>
</dbReference>
<feature type="transmembrane region" description="Helical" evidence="12">
    <location>
        <begin position="575"/>
        <end position="599"/>
    </location>
</feature>
<feature type="transmembrane region" description="Helical" evidence="12">
    <location>
        <begin position="764"/>
        <end position="787"/>
    </location>
</feature>
<feature type="transmembrane region" description="Helical" evidence="12">
    <location>
        <begin position="316"/>
        <end position="340"/>
    </location>
</feature>
<feature type="transmembrane region" description="Helical" evidence="12">
    <location>
        <begin position="807"/>
        <end position="827"/>
    </location>
</feature>
<evidence type="ECO:0000256" key="9">
    <source>
        <dbReference type="ARBA" id="ARBA00023136"/>
    </source>
</evidence>
<feature type="transmembrane region" description="Helical" evidence="12">
    <location>
        <begin position="215"/>
        <end position="232"/>
    </location>
</feature>
<feature type="transmembrane region" description="Helical" evidence="12">
    <location>
        <begin position="409"/>
        <end position="428"/>
    </location>
</feature>
<reference evidence="14 15" key="1">
    <citation type="submission" date="2020-03" db="EMBL/GenBank/DDBJ databases">
        <title>Draft Genome Sequence of Cudoniella acicularis.</title>
        <authorList>
            <person name="Buettner E."/>
            <person name="Kellner H."/>
        </authorList>
    </citation>
    <scope>NUCLEOTIDE SEQUENCE [LARGE SCALE GENOMIC DNA]</scope>
    <source>
        <strain evidence="14 15">DSM 108380</strain>
    </source>
</reference>
<dbReference type="GO" id="GO:0015098">
    <property type="term" value="F:molybdate ion transmembrane transporter activity"/>
    <property type="evidence" value="ECO:0007669"/>
    <property type="project" value="InterPro"/>
</dbReference>
<feature type="transmembrane region" description="Helical" evidence="12">
    <location>
        <begin position="276"/>
        <end position="296"/>
    </location>
</feature>
<sequence>MAFYEYNLVVFVLFNSCLVYLEHRRRRRAAKKHNADDEAARASITAGEAVIWQFKKKFLPVYLLVFGADWLQGPFIYPVYKDQKGLAEETVAQLFMTGFMAAAISASFVGSLADRYGRRAACLFFCVAYSLSCCTILFDSIFILFIGRILGGLSTTLMYSVFESWMVTEFHRQHLEEAGSLSDIFGIMTTLNGVVAILAGLFAQELADFLKTQTAPFMAAIVLLLLAFSSISRRWNENYGDSAHKGASSVELLDEKEDEEKEHKNGFQYILADKRLWALCLASSCFEGSMYLWIFFKFPALKLSHEEAGLGQELPFGIIFAVLMCAMMLGSMFFTYYSSLRSSRWVVSSSKLLIVTLFVASGCFIVPVLTHNKAATFWCFCIFEVCCGVYFPSIAHLKEKIIEDGVRAKIYGILRIPLNIFVVLGLVLTKDGLRHRENVFIICSGALAAAAATMDAFIAEYKPKMSADFDPSSVDLDTADPAAIICYLNQGANDYNGQLGARISALFVILIVSSAATFFPVVAARVRWVRINIYVYLFARYFGAGVIIATAFIHLLDPAYSEIGPQTCVGMTGHWADYSWCPAIVLMSVTMVFLMDFAAERYVDHKYGFAHNHQNVEDIITDHPGQDDEVPAGRPRSLTHNQLHSGDQDDAMHAAISAAQTQKDLPSSSKKDGSDPYNSDPEKSTTVTPSDAELEERSFQQQIAAFLILEFGVIFHSVIIGLNLGTTGSEFSTLYPVLVFHQSFEGLGIGARMSAIPFPKRLRWLPWFLCTGYGLTTPIAIAIGLGLRTTYNPGSFTANVVSGVLDAISAGILIYTGLVELLARDFLFNPELTRSSKRLTFMVVCVLLGAGVMALLGKWA</sequence>
<keyword evidence="9 12" id="KW-0472">Membrane</keyword>
<dbReference type="SUPFAM" id="SSF103473">
    <property type="entry name" value="MFS general substrate transporter"/>
    <property type="match status" value="1"/>
</dbReference>
<dbReference type="Proteomes" id="UP000566819">
    <property type="component" value="Unassembled WGS sequence"/>
</dbReference>
<keyword evidence="8 12" id="KW-0406">Ion transport</keyword>
<dbReference type="CDD" id="cd17487">
    <property type="entry name" value="MFS_MFSD5_like"/>
    <property type="match status" value="1"/>
</dbReference>
<organism evidence="14 15">
    <name type="scientific">Cudoniella acicularis</name>
    <dbReference type="NCBI Taxonomy" id="354080"/>
    <lineage>
        <taxon>Eukaryota</taxon>
        <taxon>Fungi</taxon>
        <taxon>Dikarya</taxon>
        <taxon>Ascomycota</taxon>
        <taxon>Pezizomycotina</taxon>
        <taxon>Leotiomycetes</taxon>
        <taxon>Helotiales</taxon>
        <taxon>Tricladiaceae</taxon>
        <taxon>Cudoniella</taxon>
    </lineage>
</organism>
<evidence type="ECO:0000256" key="2">
    <source>
        <dbReference type="ARBA" id="ARBA00004651"/>
    </source>
</evidence>
<dbReference type="Pfam" id="PF02535">
    <property type="entry name" value="Zip"/>
    <property type="match status" value="1"/>
</dbReference>
<feature type="transmembrane region" description="Helical" evidence="12">
    <location>
        <begin position="703"/>
        <end position="722"/>
    </location>
</feature>
<feature type="compositionally biased region" description="Polar residues" evidence="13">
    <location>
        <begin position="658"/>
        <end position="668"/>
    </location>
</feature>
<evidence type="ECO:0000313" key="14">
    <source>
        <dbReference type="EMBL" id="KAF4625288.1"/>
    </source>
</evidence>
<feature type="region of interest" description="Disordered" evidence="13">
    <location>
        <begin position="658"/>
        <end position="694"/>
    </location>
</feature>
<comment type="subcellular location">
    <subcellularLocation>
        <location evidence="2">Cell membrane</location>
        <topology evidence="2">Multi-pass membrane protein</topology>
    </subcellularLocation>
    <subcellularLocation>
        <location evidence="12">Membrane</location>
        <topology evidence="12">Multi-pass membrane protein</topology>
    </subcellularLocation>
</comment>
<dbReference type="InterPro" id="IPR004698">
    <property type="entry name" value="Zn/Fe_permease_fun/pln"/>
</dbReference>
<dbReference type="EMBL" id="JAAMPI010001418">
    <property type="protein sequence ID" value="KAF4625288.1"/>
    <property type="molecule type" value="Genomic_DNA"/>
</dbReference>
<proteinExistence type="inferred from homology"/>
<dbReference type="InterPro" id="IPR036259">
    <property type="entry name" value="MFS_trans_sf"/>
</dbReference>
<evidence type="ECO:0000256" key="8">
    <source>
        <dbReference type="ARBA" id="ARBA00023065"/>
    </source>
</evidence>
<evidence type="ECO:0000256" key="13">
    <source>
        <dbReference type="SAM" id="MobiDB-lite"/>
    </source>
</evidence>
<evidence type="ECO:0000256" key="7">
    <source>
        <dbReference type="ARBA" id="ARBA00022989"/>
    </source>
</evidence>
<evidence type="ECO:0000256" key="11">
    <source>
        <dbReference type="ARBA" id="ARBA00032555"/>
    </source>
</evidence>
<keyword evidence="5" id="KW-1003">Cell membrane</keyword>
<keyword evidence="7 12" id="KW-1133">Transmembrane helix</keyword>